<evidence type="ECO:0000313" key="2">
    <source>
        <dbReference type="EMBL" id="QRV41797.1"/>
    </source>
</evidence>
<sequence>MRTGIRVRAGRLVLGAGPVGRGLRGAVRARLRASVRTGLRASVRAGLRGAASVPLRRRVLDRLRVRVPGDRLLSLVSLPALLALSLLLR</sequence>
<evidence type="ECO:0000313" key="4">
    <source>
        <dbReference type="Proteomes" id="UP000623926"/>
    </source>
</evidence>
<evidence type="ECO:0000313" key="1">
    <source>
        <dbReference type="EMBL" id="QRV35929.1"/>
    </source>
</evidence>
<dbReference type="EMBL" id="CP070245">
    <property type="protein sequence ID" value="QRV35929.1"/>
    <property type="molecule type" value="Genomic_DNA"/>
</dbReference>
<keyword evidence="3" id="KW-1185">Reference proteome</keyword>
<dbReference type="Proteomes" id="UP000598054">
    <property type="component" value="Chromosome"/>
</dbReference>
<dbReference type="Proteomes" id="UP000623926">
    <property type="component" value="Chromosome"/>
</dbReference>
<protein>
    <submittedName>
        <fullName evidence="1">Uncharacterized protein</fullName>
    </submittedName>
</protein>
<organism evidence="1 4">
    <name type="scientific">Streptomyces californicus</name>
    <dbReference type="NCBI Taxonomy" id="67351"/>
    <lineage>
        <taxon>Bacteria</taxon>
        <taxon>Bacillati</taxon>
        <taxon>Actinomycetota</taxon>
        <taxon>Actinomycetes</taxon>
        <taxon>Kitasatosporales</taxon>
        <taxon>Streptomycetaceae</taxon>
        <taxon>Streptomyces</taxon>
    </lineage>
</organism>
<name>A0ABD7D3T3_9ACTN</name>
<gene>
    <name evidence="2" type="ORF">I6J41_14430</name>
    <name evidence="1" type="ORF">I6J42_19110</name>
</gene>
<proteinExistence type="predicted"/>
<dbReference type="GeneID" id="63980748"/>
<evidence type="ECO:0000313" key="3">
    <source>
        <dbReference type="Proteomes" id="UP000598054"/>
    </source>
</evidence>
<dbReference type="RefSeq" id="WP_063751479.1">
    <property type="nucleotide sequence ID" value="NZ_CP070242.1"/>
</dbReference>
<dbReference type="EMBL" id="CP070249">
    <property type="protein sequence ID" value="QRV41797.1"/>
    <property type="molecule type" value="Genomic_DNA"/>
</dbReference>
<reference evidence="3 4" key="1">
    <citation type="submission" date="2021-02" db="EMBL/GenBank/DDBJ databases">
        <title>FDA dAtabase for Regulatory Grade micrObial Sequences (FDA-ARGOS): Supporting development and validation of Infectious Disease Dx tests.</title>
        <authorList>
            <person name="Sproer C."/>
            <person name="Gronow S."/>
            <person name="Severitt S."/>
            <person name="Schroder I."/>
            <person name="Tallon L."/>
            <person name="Sadzewicz L."/>
            <person name="Zhao X."/>
            <person name="Boylan J."/>
            <person name="Ott S."/>
            <person name="Bowen H."/>
            <person name="Vavikolanu K."/>
            <person name="Mehta A."/>
            <person name="Aluvathingal J."/>
            <person name="Nadendla S."/>
            <person name="Lowell S."/>
            <person name="Myers T."/>
            <person name="Yan Y."/>
            <person name="Sichtig H."/>
        </authorList>
    </citation>
    <scope>NUCLEOTIDE SEQUENCE [LARGE SCALE GENOMIC DNA]</scope>
    <source>
        <strain evidence="2 3">FDAARGOS_1211</strain>
        <strain evidence="1 4">FDAARGOS_1212</strain>
    </source>
</reference>
<dbReference type="AlphaFoldDB" id="A0ABD7D3T3"/>
<accession>A0ABD7D3T3</accession>